<evidence type="ECO:0000313" key="1">
    <source>
        <dbReference type="EMBL" id="GKV08156.1"/>
    </source>
</evidence>
<name>A0AAV5JB82_9ROSI</name>
<protein>
    <submittedName>
        <fullName evidence="1">Uncharacterized protein</fullName>
    </submittedName>
</protein>
<dbReference type="Proteomes" id="UP001054252">
    <property type="component" value="Unassembled WGS sequence"/>
</dbReference>
<gene>
    <name evidence="1" type="ORF">SLEP1_g19830</name>
</gene>
<organism evidence="1 2">
    <name type="scientific">Rubroshorea leprosula</name>
    <dbReference type="NCBI Taxonomy" id="152421"/>
    <lineage>
        <taxon>Eukaryota</taxon>
        <taxon>Viridiplantae</taxon>
        <taxon>Streptophyta</taxon>
        <taxon>Embryophyta</taxon>
        <taxon>Tracheophyta</taxon>
        <taxon>Spermatophyta</taxon>
        <taxon>Magnoliopsida</taxon>
        <taxon>eudicotyledons</taxon>
        <taxon>Gunneridae</taxon>
        <taxon>Pentapetalae</taxon>
        <taxon>rosids</taxon>
        <taxon>malvids</taxon>
        <taxon>Malvales</taxon>
        <taxon>Dipterocarpaceae</taxon>
        <taxon>Rubroshorea</taxon>
    </lineage>
</organism>
<accession>A0AAV5JB82</accession>
<proteinExistence type="predicted"/>
<dbReference type="AlphaFoldDB" id="A0AAV5JB82"/>
<reference evidence="1 2" key="1">
    <citation type="journal article" date="2021" name="Commun. Biol.">
        <title>The genome of Shorea leprosula (Dipterocarpaceae) highlights the ecological relevance of drought in aseasonal tropical rainforests.</title>
        <authorList>
            <person name="Ng K.K.S."/>
            <person name="Kobayashi M.J."/>
            <person name="Fawcett J.A."/>
            <person name="Hatakeyama M."/>
            <person name="Paape T."/>
            <person name="Ng C.H."/>
            <person name="Ang C.C."/>
            <person name="Tnah L.H."/>
            <person name="Lee C.T."/>
            <person name="Nishiyama T."/>
            <person name="Sese J."/>
            <person name="O'Brien M.J."/>
            <person name="Copetti D."/>
            <person name="Mohd Noor M.I."/>
            <person name="Ong R.C."/>
            <person name="Putra M."/>
            <person name="Sireger I.Z."/>
            <person name="Indrioko S."/>
            <person name="Kosugi Y."/>
            <person name="Izuno A."/>
            <person name="Isagi Y."/>
            <person name="Lee S.L."/>
            <person name="Shimizu K.K."/>
        </authorList>
    </citation>
    <scope>NUCLEOTIDE SEQUENCE [LARGE SCALE GENOMIC DNA]</scope>
    <source>
        <strain evidence="1">214</strain>
    </source>
</reference>
<comment type="caution">
    <text evidence="1">The sequence shown here is derived from an EMBL/GenBank/DDBJ whole genome shotgun (WGS) entry which is preliminary data.</text>
</comment>
<dbReference type="EMBL" id="BPVZ01000028">
    <property type="protein sequence ID" value="GKV08156.1"/>
    <property type="molecule type" value="Genomic_DNA"/>
</dbReference>
<keyword evidence="2" id="KW-1185">Reference proteome</keyword>
<sequence>MCLQCYDYMLTTAVRGRNSCTSGLKKYIGDWFSFSSCRSSVLPLLTENVDTELYHFSMGDILHSSGSNRNQELVGTTAGRKACKVSQVEHGVLHLVGAENPEVTVYRRTTSLENAHAKTEILFFPFTRELSQLSQWFVCYTVSSSCLSHFSDFYSGSEANYMKKVQN</sequence>
<evidence type="ECO:0000313" key="2">
    <source>
        <dbReference type="Proteomes" id="UP001054252"/>
    </source>
</evidence>